<organism evidence="1">
    <name type="scientific">Cacopsylla melanoneura</name>
    <dbReference type="NCBI Taxonomy" id="428564"/>
    <lineage>
        <taxon>Eukaryota</taxon>
        <taxon>Metazoa</taxon>
        <taxon>Ecdysozoa</taxon>
        <taxon>Arthropoda</taxon>
        <taxon>Hexapoda</taxon>
        <taxon>Insecta</taxon>
        <taxon>Pterygota</taxon>
        <taxon>Neoptera</taxon>
        <taxon>Paraneoptera</taxon>
        <taxon>Hemiptera</taxon>
        <taxon>Sternorrhyncha</taxon>
        <taxon>Psylloidea</taxon>
        <taxon>Psyllidae</taxon>
        <taxon>Psyllinae</taxon>
        <taxon>Cacopsylla</taxon>
    </lineage>
</organism>
<protein>
    <submittedName>
        <fullName evidence="1">Uncharacterized protein</fullName>
    </submittedName>
</protein>
<evidence type="ECO:0000313" key="1">
    <source>
        <dbReference type="EMBL" id="CAG6696140.1"/>
    </source>
</evidence>
<name>A0A8D8XIT9_9HEMI</name>
<dbReference type="AlphaFoldDB" id="A0A8D8XIT9"/>
<proteinExistence type="predicted"/>
<sequence length="102" mass="12168">MSITNHKILNPKLSFGTEIPFSSQPARSRIYARDTKNTCLAYETHMFLMKIVLHNMQPSTMYFKWYFEKVASEQNFETQFFAKWHRTPCGVNNVQSLFRFYV</sequence>
<dbReference type="EMBL" id="HBUF01327358">
    <property type="protein sequence ID" value="CAG6696140.1"/>
    <property type="molecule type" value="Transcribed_RNA"/>
</dbReference>
<accession>A0A8D8XIT9</accession>
<reference evidence="1" key="1">
    <citation type="submission" date="2021-05" db="EMBL/GenBank/DDBJ databases">
        <authorList>
            <person name="Alioto T."/>
            <person name="Alioto T."/>
            <person name="Gomez Garrido J."/>
        </authorList>
    </citation>
    <scope>NUCLEOTIDE SEQUENCE</scope>
</reference>